<proteinExistence type="predicted"/>
<feature type="coiled-coil region" evidence="1">
    <location>
        <begin position="146"/>
        <end position="176"/>
    </location>
</feature>
<dbReference type="Pfam" id="PF09903">
    <property type="entry name" value="DUF2130"/>
    <property type="match status" value="1"/>
</dbReference>
<organism evidence="2 3">
    <name type="scientific">Mycoplasmopsis bovis</name>
    <name type="common">Mycoplasma bovis</name>
    <dbReference type="NCBI Taxonomy" id="28903"/>
    <lineage>
        <taxon>Bacteria</taxon>
        <taxon>Bacillati</taxon>
        <taxon>Mycoplasmatota</taxon>
        <taxon>Mycoplasmoidales</taxon>
        <taxon>Metamycoplasmataceae</taxon>
        <taxon>Mycoplasmopsis</taxon>
    </lineage>
</organism>
<feature type="coiled-coil region" evidence="1">
    <location>
        <begin position="55"/>
        <end position="104"/>
    </location>
</feature>
<gene>
    <name evidence="2" type="ORF">MBOVJF4278_00473</name>
</gene>
<dbReference type="EMBL" id="LT578453">
    <property type="protein sequence ID" value="SBO46245.1"/>
    <property type="molecule type" value="Genomic_DNA"/>
</dbReference>
<accession>A0A2N8U2Q2</accession>
<dbReference type="RefSeq" id="WP_075271018.1">
    <property type="nucleotide sequence ID" value="NZ_CP022589.1"/>
</dbReference>
<dbReference type="Proteomes" id="UP000233776">
    <property type="component" value="Chromosome I"/>
</dbReference>
<sequence>MTIKFIVKDKKTIELLQDAKKGDQIDLSNAESVDLSFITKEIDEARDRLYNEKIKKEKELLFAQYQVNLTKANNELRQELSRTIIDQKDKITKLELQISNFEEKHKLDTKVKVTEAIQSQNNTIIALNDKVKDLMYKISLLEVKHKNEISNKIIEANKLNEQIEKLNRAKLTKNVKVLGEELENYCVNEFNNVSSYAFRTSVLEKDTTAIKAEGESKGSKGDFIFKVYAEEERKTPLLGVMCEMKTELESSVHKQKNQDHYKKLDSDREKKQLDYALLVSELEYQNSNWLVYRVPEYKNMFVVRPMYFVTMLGVLETIALKYKEITLDKQFKEISFIEKQKILDEFNDFKDSILDTTLKYIEAKVSEINKSAENIKKEAHKILTASEIIINSHLNTVKNKINSFSICSRVIKPIEKLASK</sequence>
<evidence type="ECO:0000313" key="3">
    <source>
        <dbReference type="Proteomes" id="UP000233776"/>
    </source>
</evidence>
<protein>
    <recommendedName>
        <fullName evidence="4">DUF2130 domain-containing protein</fullName>
    </recommendedName>
</protein>
<dbReference type="AlphaFoldDB" id="A0A2N8U2Q2"/>
<dbReference type="PIRSF" id="PIRSF005850">
    <property type="entry name" value="UCP005850"/>
    <property type="match status" value="1"/>
</dbReference>
<name>A0A2N8U2Q2_MYCBV</name>
<reference evidence="2 3" key="1">
    <citation type="submission" date="2016-06" db="EMBL/GenBank/DDBJ databases">
        <authorList>
            <person name="Kjaerup R.B."/>
            <person name="Dalgaard T.S."/>
            <person name="Juul-Madsen H.R."/>
        </authorList>
    </citation>
    <scope>NUCLEOTIDE SEQUENCE [LARGE SCALE GENOMIC DNA]</scope>
    <source>
        <strain evidence="2">JF4278</strain>
    </source>
</reference>
<dbReference type="InterPro" id="IPR019219">
    <property type="entry name" value="DUF2130"/>
</dbReference>
<evidence type="ECO:0000313" key="2">
    <source>
        <dbReference type="EMBL" id="SBO46245.1"/>
    </source>
</evidence>
<keyword evidence="1" id="KW-0175">Coiled coil</keyword>
<evidence type="ECO:0008006" key="4">
    <source>
        <dbReference type="Google" id="ProtNLM"/>
    </source>
</evidence>
<evidence type="ECO:0000256" key="1">
    <source>
        <dbReference type="SAM" id="Coils"/>
    </source>
</evidence>